<dbReference type="EMBL" id="CADCXU010005309">
    <property type="protein sequence ID" value="CAA9997008.1"/>
    <property type="molecule type" value="Genomic_DNA"/>
</dbReference>
<dbReference type="AlphaFoldDB" id="A0A6H5G3G4"/>
<gene>
    <name evidence="1" type="ORF">NTEN_LOCUS3370</name>
</gene>
<name>A0A6H5G3G4_9HEMI</name>
<evidence type="ECO:0000313" key="1">
    <source>
        <dbReference type="EMBL" id="CAA9997008.1"/>
    </source>
</evidence>
<protein>
    <submittedName>
        <fullName evidence="1">Uncharacterized protein</fullName>
    </submittedName>
</protein>
<keyword evidence="2" id="KW-1185">Reference proteome</keyword>
<sequence>MTFLKIIFLLKIYKNLTAGINVGEFVMVASGAVMNKSSLFFFTSALFLLTLGK</sequence>
<dbReference type="Proteomes" id="UP000479000">
    <property type="component" value="Unassembled WGS sequence"/>
</dbReference>
<evidence type="ECO:0000313" key="2">
    <source>
        <dbReference type="Proteomes" id="UP000479000"/>
    </source>
</evidence>
<proteinExistence type="predicted"/>
<reference evidence="1 2" key="1">
    <citation type="submission" date="2020-02" db="EMBL/GenBank/DDBJ databases">
        <authorList>
            <person name="Ferguson B K."/>
        </authorList>
    </citation>
    <scope>NUCLEOTIDE SEQUENCE [LARGE SCALE GENOMIC DNA]</scope>
</reference>
<feature type="non-terminal residue" evidence="1">
    <location>
        <position position="53"/>
    </location>
</feature>
<organism evidence="1 2">
    <name type="scientific">Nesidiocoris tenuis</name>
    <dbReference type="NCBI Taxonomy" id="355587"/>
    <lineage>
        <taxon>Eukaryota</taxon>
        <taxon>Metazoa</taxon>
        <taxon>Ecdysozoa</taxon>
        <taxon>Arthropoda</taxon>
        <taxon>Hexapoda</taxon>
        <taxon>Insecta</taxon>
        <taxon>Pterygota</taxon>
        <taxon>Neoptera</taxon>
        <taxon>Paraneoptera</taxon>
        <taxon>Hemiptera</taxon>
        <taxon>Heteroptera</taxon>
        <taxon>Panheteroptera</taxon>
        <taxon>Cimicomorpha</taxon>
        <taxon>Miridae</taxon>
        <taxon>Dicyphina</taxon>
        <taxon>Nesidiocoris</taxon>
    </lineage>
</organism>
<accession>A0A6H5G3G4</accession>